<keyword evidence="1" id="KW-0812">Transmembrane</keyword>
<dbReference type="AlphaFoldDB" id="A0AAN0MJ44"/>
<keyword evidence="1" id="KW-0472">Membrane</keyword>
<dbReference type="Proteomes" id="UP001470809">
    <property type="component" value="Chromosome"/>
</dbReference>
<dbReference type="Pfam" id="PF05036">
    <property type="entry name" value="SPOR"/>
    <property type="match status" value="1"/>
</dbReference>
<name>A0AAN0MJ44_9RHOB</name>
<accession>A0AAN0MJ44</accession>
<dbReference type="PROSITE" id="PS51724">
    <property type="entry name" value="SPOR"/>
    <property type="match status" value="1"/>
</dbReference>
<evidence type="ECO:0000313" key="4">
    <source>
        <dbReference type="Proteomes" id="UP001470809"/>
    </source>
</evidence>
<keyword evidence="4" id="KW-1185">Reference proteome</keyword>
<feature type="transmembrane region" description="Helical" evidence="1">
    <location>
        <begin position="20"/>
        <end position="41"/>
    </location>
</feature>
<dbReference type="GO" id="GO:0042834">
    <property type="term" value="F:peptidoglycan binding"/>
    <property type="evidence" value="ECO:0007669"/>
    <property type="project" value="InterPro"/>
</dbReference>
<sequence length="310" mass="31764">MAVYEEGFAPSSDESRSGIYLNYAGAALSLALIAGVGFWGYKLIMRDVSGIPVVRAMEGDMRVLPDNPGGSVAAHTGLAVNEVAAVGEAGGPEDRLVLAPATPGLTVEDLEAQPTAEADEVVPTETATIAPAMATDTDIAADTAPLTTDQVLALADQIADGVEPVLTPAAPVADLIPASVPGVAVSLRPAPRPASLRPTPVAAAVAEAAPTPAPAAQEMAISTEAFAPGTSLVQLGAFRTPELANDEWTRLQSRFGQLMGDHARVIQVSTQSNGTWYRLRASGFADRAEAKRFCAALEAEGAGCIAVVVN</sequence>
<dbReference type="SUPFAM" id="SSF110997">
    <property type="entry name" value="Sporulation related repeat"/>
    <property type="match status" value="1"/>
</dbReference>
<reference evidence="4" key="1">
    <citation type="submission" date="2024-04" db="EMBL/GenBank/DDBJ databases">
        <title>Phylogenomic analyses of a clade within the roseobacter group suggest taxonomic reassignments of species of the genera Aestuariivita, Citreicella, Loktanella, Nautella, Pelagibaca, Ruegeria, Thalassobius, Thiobacimonas and Tropicibacter, and the proposal o.</title>
        <authorList>
            <person name="Jeon C.O."/>
        </authorList>
    </citation>
    <scope>NUCLEOTIDE SEQUENCE [LARGE SCALE GENOMIC DNA]</scope>
    <source>
        <strain evidence="4">SS1-5</strain>
    </source>
</reference>
<gene>
    <name evidence="3" type="ORF">AABB31_13995</name>
</gene>
<protein>
    <submittedName>
        <fullName evidence="3">SPOR domain-containing protein</fullName>
    </submittedName>
</protein>
<dbReference type="EMBL" id="CP151767">
    <property type="protein sequence ID" value="WZU66183.1"/>
    <property type="molecule type" value="Genomic_DNA"/>
</dbReference>
<dbReference type="KEGG" id="yrh:AABB31_13995"/>
<dbReference type="InterPro" id="IPR036680">
    <property type="entry name" value="SPOR-like_sf"/>
</dbReference>
<evidence type="ECO:0000313" key="3">
    <source>
        <dbReference type="EMBL" id="WZU66183.1"/>
    </source>
</evidence>
<proteinExistence type="predicted"/>
<organism evidence="3 4">
    <name type="scientific">Yoonia rhodophyticola</name>
    <dbReference type="NCBI Taxonomy" id="3137370"/>
    <lineage>
        <taxon>Bacteria</taxon>
        <taxon>Pseudomonadati</taxon>
        <taxon>Pseudomonadota</taxon>
        <taxon>Alphaproteobacteria</taxon>
        <taxon>Rhodobacterales</taxon>
        <taxon>Paracoccaceae</taxon>
        <taxon>Yoonia</taxon>
    </lineage>
</organism>
<dbReference type="Gene3D" id="3.30.70.1070">
    <property type="entry name" value="Sporulation related repeat"/>
    <property type="match status" value="1"/>
</dbReference>
<reference evidence="3 4" key="2">
    <citation type="submission" date="2024-08" db="EMBL/GenBank/DDBJ databases">
        <title>Phylogenomic analyses of a clade within the roseobacter group suggest taxonomic reassignments of species of the genera Aestuariivita, Citreicella, Loktanella, Nautella, Pelagibaca, Ruegeria, Thalassobius, Thiobacimonas and Tropicibacter, and the proposal o.</title>
        <authorList>
            <person name="Jeon C.O."/>
        </authorList>
    </citation>
    <scope>NUCLEOTIDE SEQUENCE [LARGE SCALE GENOMIC DNA]</scope>
    <source>
        <strain evidence="3 4">SS1-5</strain>
    </source>
</reference>
<dbReference type="RefSeq" id="WP_342075510.1">
    <property type="nucleotide sequence ID" value="NZ_CP151767.2"/>
</dbReference>
<dbReference type="InterPro" id="IPR007730">
    <property type="entry name" value="SPOR-like_dom"/>
</dbReference>
<evidence type="ECO:0000256" key="1">
    <source>
        <dbReference type="SAM" id="Phobius"/>
    </source>
</evidence>
<evidence type="ECO:0000259" key="2">
    <source>
        <dbReference type="PROSITE" id="PS51724"/>
    </source>
</evidence>
<keyword evidence="1" id="KW-1133">Transmembrane helix</keyword>
<feature type="domain" description="SPOR" evidence="2">
    <location>
        <begin position="225"/>
        <end position="310"/>
    </location>
</feature>